<proteinExistence type="predicted"/>
<dbReference type="EMBL" id="BAAAMU010000065">
    <property type="protein sequence ID" value="GAA1661765.1"/>
    <property type="molecule type" value="Genomic_DNA"/>
</dbReference>
<keyword evidence="2" id="KW-1185">Reference proteome</keyword>
<gene>
    <name evidence="1" type="ORF">GCM10009733_069330</name>
</gene>
<dbReference type="RefSeq" id="WP_346110795.1">
    <property type="nucleotide sequence ID" value="NZ_BAAAMU010000065.1"/>
</dbReference>
<evidence type="ECO:0000313" key="2">
    <source>
        <dbReference type="Proteomes" id="UP001500064"/>
    </source>
</evidence>
<accession>A0ABP4RTW5</accession>
<sequence length="304" mass="31621">MGGLRDVTDAGPATVLLDELEIVPGRLTVEGETLRRDRPRGRLPLIALVALVLGLLQASGCAIDKGTALAADFDADWAGTPDVTKIDTTRNNTLPFAGSASGTLILRDGTPADRVGVLANDLRRYVAEHGNITGRIAAGAVSFTVVADRRRTDEALSLWRSLTTDDRTLTGDLHDAPTKGVVRWRIELTATDAAAAMTLFEDLVTDGGRHRPLSDVVSLKVGTGRAARPALSVGTDFNGARPTEAVAAYQAVAARYAVAGATLMPDRATIVVAKQADLARASELAAKAAPGLGATLKVTSAGNP</sequence>
<protein>
    <submittedName>
        <fullName evidence="1">Uncharacterized protein</fullName>
    </submittedName>
</protein>
<name>A0ABP4RTW5_9ACTN</name>
<reference evidence="2" key="1">
    <citation type="journal article" date="2019" name="Int. J. Syst. Evol. Microbiol.">
        <title>The Global Catalogue of Microorganisms (GCM) 10K type strain sequencing project: providing services to taxonomists for standard genome sequencing and annotation.</title>
        <authorList>
            <consortium name="The Broad Institute Genomics Platform"/>
            <consortium name="The Broad Institute Genome Sequencing Center for Infectious Disease"/>
            <person name="Wu L."/>
            <person name="Ma J."/>
        </authorList>
    </citation>
    <scope>NUCLEOTIDE SEQUENCE [LARGE SCALE GENOMIC DNA]</scope>
    <source>
        <strain evidence="2">JCM 13929</strain>
    </source>
</reference>
<dbReference type="Proteomes" id="UP001500064">
    <property type="component" value="Unassembled WGS sequence"/>
</dbReference>
<evidence type="ECO:0000313" key="1">
    <source>
        <dbReference type="EMBL" id="GAA1661765.1"/>
    </source>
</evidence>
<organism evidence="1 2">
    <name type="scientific">Nonomuraea maheshkhaliensis</name>
    <dbReference type="NCBI Taxonomy" id="419590"/>
    <lineage>
        <taxon>Bacteria</taxon>
        <taxon>Bacillati</taxon>
        <taxon>Actinomycetota</taxon>
        <taxon>Actinomycetes</taxon>
        <taxon>Streptosporangiales</taxon>
        <taxon>Streptosporangiaceae</taxon>
        <taxon>Nonomuraea</taxon>
    </lineage>
</organism>
<comment type="caution">
    <text evidence="1">The sequence shown here is derived from an EMBL/GenBank/DDBJ whole genome shotgun (WGS) entry which is preliminary data.</text>
</comment>